<dbReference type="Proteomes" id="UP000233517">
    <property type="component" value="Unassembled WGS sequence"/>
</dbReference>
<dbReference type="GO" id="GO:0006412">
    <property type="term" value="P:translation"/>
    <property type="evidence" value="ECO:0007669"/>
    <property type="project" value="UniProtKB-UniRule"/>
</dbReference>
<dbReference type="InterPro" id="IPR023168">
    <property type="entry name" value="GatB_Yqey_C_2"/>
</dbReference>
<dbReference type="EMBL" id="PHAI01000001">
    <property type="protein sequence ID" value="PKM91770.1"/>
    <property type="molecule type" value="Genomic_DNA"/>
</dbReference>
<dbReference type="GO" id="GO:0050566">
    <property type="term" value="F:asparaginyl-tRNA synthase (glutamine-hydrolyzing) activity"/>
    <property type="evidence" value="ECO:0007669"/>
    <property type="project" value="RHEA"/>
</dbReference>
<evidence type="ECO:0000256" key="6">
    <source>
        <dbReference type="ARBA" id="ARBA00022917"/>
    </source>
</evidence>
<keyword evidence="4 10" id="KW-0547">Nucleotide-binding</keyword>
<comment type="function">
    <text evidence="7 10">Allows the formation of correctly charged Asn-tRNA(Asn) or Gln-tRNA(Gln) through the transamidation of misacylated Asp-tRNA(Asn) or Glu-tRNA(Gln) in organisms which lack either or both of asparaginyl-tRNA or glutaminyl-tRNA synthetases. The reaction takes place in the presence of glutamine and ATP through an activated phospho-Asp-tRNA(Asn) or phospho-Glu-tRNA(Gln).</text>
</comment>
<dbReference type="SMART" id="SM00845">
    <property type="entry name" value="GatB_Yqey"/>
    <property type="match status" value="1"/>
</dbReference>
<evidence type="ECO:0000256" key="7">
    <source>
        <dbReference type="ARBA" id="ARBA00024799"/>
    </source>
</evidence>
<dbReference type="NCBIfam" id="NF004014">
    <property type="entry name" value="PRK05477.1-4"/>
    <property type="match status" value="1"/>
</dbReference>
<comment type="caution">
    <text evidence="12">The sequence shown here is derived from an EMBL/GenBank/DDBJ whole genome shotgun (WGS) entry which is preliminary data.</text>
</comment>
<dbReference type="HAMAP" id="MF_00121">
    <property type="entry name" value="GatB"/>
    <property type="match status" value="1"/>
</dbReference>
<evidence type="ECO:0000313" key="12">
    <source>
        <dbReference type="EMBL" id="PKM91770.1"/>
    </source>
</evidence>
<dbReference type="EC" id="6.3.5.-" evidence="10"/>
<sequence length="502" mass="57466">MKYDVIIGLEIHAEVKTNSKMFCSCKNDPFNSEPNKNTCPICLGHPGTLPRANKKAVEKTIILGLALNCKINQLSKFDRKNYFYPDLPKGYQISQFDMPFAYQGFLEINKQKIEITRIHLEEDTGKLNHPSGKNYTLIDFNRSGVPLIELVTEPMIEDAITAKIFCQTYQQILQYLNISEANMEKGEMRCEANISLQKKGSWERNDKGSLSGKNGKKLNPKVEIKNINSFKSLEKAINYEIKRQSELLDKGEKVLAETRGCSDNTGETFSQRIKESSADYRYFPEPDILPIKTSSHLIDELKKQIIELPHKKRERFVKQYNISPDMAEVLTNDKDTANWFEMVISELREWTGAIGQSWENQEIKLAKMTANWISGELFKLLNESKTKIRALKITAENFAELISLVYQEKINSSSGQKILKIIFENGGDPSNIMDKLGLEQKNEENSVELQEIIKKIIVENNEQFQEYKNGKSALLQFLIGKVMAESHGKYNPKKIIEIINSL</sequence>
<dbReference type="GO" id="GO:0016740">
    <property type="term" value="F:transferase activity"/>
    <property type="evidence" value="ECO:0007669"/>
    <property type="project" value="UniProtKB-KW"/>
</dbReference>
<dbReference type="SUPFAM" id="SSF55931">
    <property type="entry name" value="Glutamine synthetase/guanido kinase"/>
    <property type="match status" value="1"/>
</dbReference>
<dbReference type="Gene3D" id="1.10.150.380">
    <property type="entry name" value="GatB domain, N-terminal subdomain"/>
    <property type="match status" value="1"/>
</dbReference>
<evidence type="ECO:0000256" key="10">
    <source>
        <dbReference type="HAMAP-Rule" id="MF_00121"/>
    </source>
</evidence>
<dbReference type="GO" id="GO:0050567">
    <property type="term" value="F:glutaminyl-tRNA synthase (glutamine-hydrolyzing) activity"/>
    <property type="evidence" value="ECO:0007669"/>
    <property type="project" value="UniProtKB-UniRule"/>
</dbReference>
<feature type="domain" description="Asn/Gln amidotransferase" evidence="11">
    <location>
        <begin position="338"/>
        <end position="502"/>
    </location>
</feature>
<evidence type="ECO:0000256" key="3">
    <source>
        <dbReference type="ARBA" id="ARBA00022598"/>
    </source>
</evidence>
<comment type="catalytic activity">
    <reaction evidence="8 10">
        <text>L-aspartyl-tRNA(Asn) + L-glutamine + ATP + H2O = L-asparaginyl-tRNA(Asn) + L-glutamate + ADP + phosphate + 2 H(+)</text>
        <dbReference type="Rhea" id="RHEA:14513"/>
        <dbReference type="Rhea" id="RHEA-COMP:9674"/>
        <dbReference type="Rhea" id="RHEA-COMP:9677"/>
        <dbReference type="ChEBI" id="CHEBI:15377"/>
        <dbReference type="ChEBI" id="CHEBI:15378"/>
        <dbReference type="ChEBI" id="CHEBI:29985"/>
        <dbReference type="ChEBI" id="CHEBI:30616"/>
        <dbReference type="ChEBI" id="CHEBI:43474"/>
        <dbReference type="ChEBI" id="CHEBI:58359"/>
        <dbReference type="ChEBI" id="CHEBI:78515"/>
        <dbReference type="ChEBI" id="CHEBI:78516"/>
        <dbReference type="ChEBI" id="CHEBI:456216"/>
    </reaction>
</comment>
<organism evidence="12 13">
    <name type="scientific">Candidatus Falkowbacteria bacterium HGW-Falkowbacteria-1</name>
    <dbReference type="NCBI Taxonomy" id="2013768"/>
    <lineage>
        <taxon>Bacteria</taxon>
        <taxon>Candidatus Falkowiibacteriota</taxon>
    </lineage>
</organism>
<keyword evidence="6 10" id="KW-0648">Protein biosynthesis</keyword>
<dbReference type="AlphaFoldDB" id="A0A2N2EAM1"/>
<dbReference type="GO" id="GO:0005524">
    <property type="term" value="F:ATP binding"/>
    <property type="evidence" value="ECO:0007669"/>
    <property type="project" value="UniProtKB-KW"/>
</dbReference>
<dbReference type="InterPro" id="IPR004413">
    <property type="entry name" value="GatB"/>
</dbReference>
<dbReference type="InterPro" id="IPR017959">
    <property type="entry name" value="Asn/Gln-tRNA_amidoTrfase_suB/E"/>
</dbReference>
<gene>
    <name evidence="10" type="primary">gatB</name>
    <name evidence="12" type="ORF">CVU82_01005</name>
</gene>
<protein>
    <recommendedName>
        <fullName evidence="10">Aspartyl/glutamyl-tRNA(Asn/Gln) amidotransferase subunit B</fullName>
        <shortName evidence="10">Asp/Glu-ADT subunit B</shortName>
        <ecNumber evidence="10">6.3.5.-</ecNumber>
    </recommendedName>
</protein>
<dbReference type="InterPro" id="IPR017958">
    <property type="entry name" value="Gln-tRNA_amidoTrfase_suB_CS"/>
</dbReference>
<evidence type="ECO:0000256" key="9">
    <source>
        <dbReference type="ARBA" id="ARBA00047913"/>
    </source>
</evidence>
<evidence type="ECO:0000259" key="11">
    <source>
        <dbReference type="SMART" id="SM00845"/>
    </source>
</evidence>
<comment type="similarity">
    <text evidence="1 10">Belongs to the GatB/GatE family. GatB subfamily.</text>
</comment>
<dbReference type="InterPro" id="IPR018027">
    <property type="entry name" value="Asn/Gln_amidotransferase"/>
</dbReference>
<dbReference type="Pfam" id="PF02637">
    <property type="entry name" value="GatB_Yqey"/>
    <property type="match status" value="1"/>
</dbReference>
<dbReference type="Pfam" id="PF02934">
    <property type="entry name" value="GatB_N"/>
    <property type="match status" value="1"/>
</dbReference>
<dbReference type="NCBIfam" id="TIGR00133">
    <property type="entry name" value="gatB"/>
    <property type="match status" value="1"/>
</dbReference>
<proteinExistence type="inferred from homology"/>
<dbReference type="NCBIfam" id="NF004012">
    <property type="entry name" value="PRK05477.1-2"/>
    <property type="match status" value="1"/>
</dbReference>
<dbReference type="InterPro" id="IPR006075">
    <property type="entry name" value="Asn/Gln-tRNA_Trfase_suB/E_cat"/>
</dbReference>
<dbReference type="InterPro" id="IPR014746">
    <property type="entry name" value="Gln_synth/guanido_kin_cat_dom"/>
</dbReference>
<keyword evidence="12" id="KW-0808">Transferase</keyword>
<dbReference type="Gene3D" id="1.10.10.410">
    <property type="match status" value="1"/>
</dbReference>
<dbReference type="PANTHER" id="PTHR11659">
    <property type="entry name" value="GLUTAMYL-TRNA GLN AMIDOTRANSFERASE SUBUNIT B MITOCHONDRIAL AND PROKARYOTIC PET112-RELATED"/>
    <property type="match status" value="1"/>
</dbReference>
<name>A0A2N2EAM1_9BACT</name>
<evidence type="ECO:0000256" key="8">
    <source>
        <dbReference type="ARBA" id="ARBA00047380"/>
    </source>
</evidence>
<evidence type="ECO:0000256" key="1">
    <source>
        <dbReference type="ARBA" id="ARBA00005306"/>
    </source>
</evidence>
<dbReference type="SUPFAM" id="SSF89095">
    <property type="entry name" value="GatB/YqeY motif"/>
    <property type="match status" value="1"/>
</dbReference>
<evidence type="ECO:0000256" key="4">
    <source>
        <dbReference type="ARBA" id="ARBA00022741"/>
    </source>
</evidence>
<dbReference type="InterPro" id="IPR042114">
    <property type="entry name" value="GatB_C_1"/>
</dbReference>
<accession>A0A2N2EAM1</accession>
<dbReference type="PROSITE" id="PS01234">
    <property type="entry name" value="GATB"/>
    <property type="match status" value="1"/>
</dbReference>
<evidence type="ECO:0000256" key="2">
    <source>
        <dbReference type="ARBA" id="ARBA00011123"/>
    </source>
</evidence>
<keyword evidence="5 10" id="KW-0067">ATP-binding</keyword>
<evidence type="ECO:0000313" key="13">
    <source>
        <dbReference type="Proteomes" id="UP000233517"/>
    </source>
</evidence>
<reference evidence="12 13" key="1">
    <citation type="journal article" date="2017" name="ISME J.">
        <title>Potential for microbial H2 and metal transformations associated with novel bacteria and archaea in deep terrestrial subsurface sediments.</title>
        <authorList>
            <person name="Hernsdorf A.W."/>
            <person name="Amano Y."/>
            <person name="Miyakawa K."/>
            <person name="Ise K."/>
            <person name="Suzuki Y."/>
            <person name="Anantharaman K."/>
            <person name="Probst A."/>
            <person name="Burstein D."/>
            <person name="Thomas B.C."/>
            <person name="Banfield J.F."/>
        </authorList>
    </citation>
    <scope>NUCLEOTIDE SEQUENCE [LARGE SCALE GENOMIC DNA]</scope>
    <source>
        <strain evidence="12">HGW-Falkowbacteria-1</strain>
    </source>
</reference>
<comment type="catalytic activity">
    <reaction evidence="9 10">
        <text>L-glutamyl-tRNA(Gln) + L-glutamine + ATP + H2O = L-glutaminyl-tRNA(Gln) + L-glutamate + ADP + phosphate + H(+)</text>
        <dbReference type="Rhea" id="RHEA:17521"/>
        <dbReference type="Rhea" id="RHEA-COMP:9681"/>
        <dbReference type="Rhea" id="RHEA-COMP:9684"/>
        <dbReference type="ChEBI" id="CHEBI:15377"/>
        <dbReference type="ChEBI" id="CHEBI:15378"/>
        <dbReference type="ChEBI" id="CHEBI:29985"/>
        <dbReference type="ChEBI" id="CHEBI:30616"/>
        <dbReference type="ChEBI" id="CHEBI:43474"/>
        <dbReference type="ChEBI" id="CHEBI:58359"/>
        <dbReference type="ChEBI" id="CHEBI:78520"/>
        <dbReference type="ChEBI" id="CHEBI:78521"/>
        <dbReference type="ChEBI" id="CHEBI:456216"/>
    </reaction>
</comment>
<keyword evidence="3 10" id="KW-0436">Ligase</keyword>
<comment type="subunit">
    <text evidence="2 10">Heterotrimer of A, B and C subunits.</text>
</comment>
<evidence type="ECO:0000256" key="5">
    <source>
        <dbReference type="ARBA" id="ARBA00022840"/>
    </source>
</evidence>
<dbReference type="InterPro" id="IPR003789">
    <property type="entry name" value="Asn/Gln_tRNA_amidoTrase-B-like"/>
</dbReference>